<dbReference type="InterPro" id="IPR050196">
    <property type="entry name" value="Cytochrome_P450_Monoox"/>
</dbReference>
<evidence type="ECO:0000256" key="3">
    <source>
        <dbReference type="RuleBase" id="RU000461"/>
    </source>
</evidence>
<dbReference type="PRINTS" id="PR00463">
    <property type="entry name" value="EP450I"/>
</dbReference>
<dbReference type="PROSITE" id="PS00086">
    <property type="entry name" value="CYTOCHROME_P450"/>
    <property type="match status" value="1"/>
</dbReference>
<evidence type="ECO:0000313" key="6">
    <source>
        <dbReference type="Proteomes" id="UP001634394"/>
    </source>
</evidence>
<dbReference type="InterPro" id="IPR001128">
    <property type="entry name" value="Cyt_P450"/>
</dbReference>
<dbReference type="Pfam" id="PF00067">
    <property type="entry name" value="p450"/>
    <property type="match status" value="1"/>
</dbReference>
<dbReference type="SUPFAM" id="SSF48264">
    <property type="entry name" value="Cytochrome P450"/>
    <property type="match status" value="1"/>
</dbReference>
<sequence>MLNSEGIPEWLTEIVLLSFLNLPNSLRRVWNITGSLYICLAVLAGYIIYRIVRFFFWYQHIKKVFKDVPGPKDTHWLYGNLHLLPEDSEKQLMTAYTFSRSFPKMFKFWIGPFQATLVLNHPDTLRHVLKSVEPKPTGPTGAYRFGLPWLGRGLLIAEGERWAQSRRLLTSAFHFDILKPYIDVYNDAGTILLEKLHPVAMSGKSFEVFQVVSLCTLDIILRCAFSYYTDCQRKGETLPYVQAVHDLSETWYYRARKPYLYPDSIFYLTSRGRRFKKNCDLVHSVAEDVIKNRKAALAKQEHSTASTRKYLDFLDILLSAKDADGNGMTQLEIRNEVDTFLFEGHDTTASAISWILYSLAKYQDIQEKVLAELNSALEGRDTDDLQWNDLHKLEYLTMVIKEGMSYHCPVPFIQRQFTKDFELEGNIFPTGTCVTIQVFGVHHNETVWNKPMEFIPERFSKENIAKMDSYQFVPFSAGPRNCIGQHFAMNEEKVILAKLVHRYKFEVDPDHSPRKKVAAVMRSDNGIMLRVSER</sequence>
<keyword evidence="2 3" id="KW-0479">Metal-binding</keyword>
<dbReference type="AlphaFoldDB" id="A0ABD3VKN2"/>
<keyword evidence="6" id="KW-1185">Reference proteome</keyword>
<reference evidence="5 6" key="1">
    <citation type="submission" date="2024-11" db="EMBL/GenBank/DDBJ databases">
        <title>Chromosome-level genome assembly of the freshwater bivalve Anodonta woodiana.</title>
        <authorList>
            <person name="Chen X."/>
        </authorList>
    </citation>
    <scope>NUCLEOTIDE SEQUENCE [LARGE SCALE GENOMIC DNA]</scope>
    <source>
        <strain evidence="5">MN2024</strain>
        <tissue evidence="5">Gills</tissue>
    </source>
</reference>
<accession>A0ABD3VKN2</accession>
<dbReference type="PANTHER" id="PTHR24291:SF201">
    <property type="entry name" value="CYTOCHROME P450, FAMILY 4, SUBFAMILY B, POLYPEPTIDE 7"/>
    <property type="match status" value="1"/>
</dbReference>
<keyword evidence="2 3" id="KW-0408">Iron</keyword>
<evidence type="ECO:0000256" key="4">
    <source>
        <dbReference type="SAM" id="Phobius"/>
    </source>
</evidence>
<proteinExistence type="inferred from homology"/>
<evidence type="ECO:0000256" key="2">
    <source>
        <dbReference type="PIRSR" id="PIRSR602401-1"/>
    </source>
</evidence>
<evidence type="ECO:0000256" key="1">
    <source>
        <dbReference type="ARBA" id="ARBA00010617"/>
    </source>
</evidence>
<dbReference type="InterPro" id="IPR002401">
    <property type="entry name" value="Cyt_P450_E_grp-I"/>
</dbReference>
<organism evidence="5 6">
    <name type="scientific">Sinanodonta woodiana</name>
    <name type="common">Chinese pond mussel</name>
    <name type="synonym">Anodonta woodiana</name>
    <dbReference type="NCBI Taxonomy" id="1069815"/>
    <lineage>
        <taxon>Eukaryota</taxon>
        <taxon>Metazoa</taxon>
        <taxon>Spiralia</taxon>
        <taxon>Lophotrochozoa</taxon>
        <taxon>Mollusca</taxon>
        <taxon>Bivalvia</taxon>
        <taxon>Autobranchia</taxon>
        <taxon>Heteroconchia</taxon>
        <taxon>Palaeoheterodonta</taxon>
        <taxon>Unionida</taxon>
        <taxon>Unionoidea</taxon>
        <taxon>Unionidae</taxon>
        <taxon>Unioninae</taxon>
        <taxon>Sinanodonta</taxon>
    </lineage>
</organism>
<dbReference type="GO" id="GO:0004497">
    <property type="term" value="F:monooxygenase activity"/>
    <property type="evidence" value="ECO:0007669"/>
    <property type="project" value="UniProtKB-KW"/>
</dbReference>
<comment type="caution">
    <text evidence="5">The sequence shown here is derived from an EMBL/GenBank/DDBJ whole genome shotgun (WGS) entry which is preliminary data.</text>
</comment>
<comment type="cofactor">
    <cofactor evidence="2">
        <name>heme</name>
        <dbReference type="ChEBI" id="CHEBI:30413"/>
    </cofactor>
</comment>
<dbReference type="PRINTS" id="PR00385">
    <property type="entry name" value="P450"/>
</dbReference>
<name>A0ABD3VKN2_SINWO</name>
<keyword evidence="4" id="KW-1133">Transmembrane helix</keyword>
<evidence type="ECO:0000313" key="5">
    <source>
        <dbReference type="EMBL" id="KAL3862144.1"/>
    </source>
</evidence>
<feature type="binding site" description="axial binding residue" evidence="2">
    <location>
        <position position="482"/>
    </location>
    <ligand>
        <name>heme</name>
        <dbReference type="ChEBI" id="CHEBI:30413"/>
    </ligand>
    <ligandPart>
        <name>Fe</name>
        <dbReference type="ChEBI" id="CHEBI:18248"/>
    </ligandPart>
</feature>
<dbReference type="GO" id="GO:0046872">
    <property type="term" value="F:metal ion binding"/>
    <property type="evidence" value="ECO:0007669"/>
    <property type="project" value="UniProtKB-KW"/>
</dbReference>
<dbReference type="Gene3D" id="1.10.630.10">
    <property type="entry name" value="Cytochrome P450"/>
    <property type="match status" value="1"/>
</dbReference>
<gene>
    <name evidence="5" type="ORF">ACJMK2_008133</name>
</gene>
<keyword evidence="3" id="KW-0503">Monooxygenase</keyword>
<dbReference type="InterPro" id="IPR036396">
    <property type="entry name" value="Cyt_P450_sf"/>
</dbReference>
<dbReference type="Proteomes" id="UP001634394">
    <property type="component" value="Unassembled WGS sequence"/>
</dbReference>
<keyword evidence="4" id="KW-0472">Membrane</keyword>
<feature type="transmembrane region" description="Helical" evidence="4">
    <location>
        <begin position="29"/>
        <end position="49"/>
    </location>
</feature>
<evidence type="ECO:0008006" key="7">
    <source>
        <dbReference type="Google" id="ProtNLM"/>
    </source>
</evidence>
<dbReference type="InterPro" id="IPR017972">
    <property type="entry name" value="Cyt_P450_CS"/>
</dbReference>
<dbReference type="PANTHER" id="PTHR24291">
    <property type="entry name" value="CYTOCHROME P450 FAMILY 4"/>
    <property type="match status" value="1"/>
</dbReference>
<keyword evidence="3" id="KW-0560">Oxidoreductase</keyword>
<keyword evidence="4" id="KW-0812">Transmembrane</keyword>
<protein>
    <recommendedName>
        <fullName evidence="7">Cytochrome P450</fullName>
    </recommendedName>
</protein>
<comment type="similarity">
    <text evidence="1 3">Belongs to the cytochrome P450 family.</text>
</comment>
<keyword evidence="2 3" id="KW-0349">Heme</keyword>
<dbReference type="CDD" id="cd20659">
    <property type="entry name" value="CYP4B_4F-like"/>
    <property type="match status" value="1"/>
</dbReference>
<dbReference type="EMBL" id="JBJQND010000011">
    <property type="protein sequence ID" value="KAL3862144.1"/>
    <property type="molecule type" value="Genomic_DNA"/>
</dbReference>